<keyword evidence="14" id="KW-0229">DNA integration</keyword>
<keyword evidence="8 19" id="KW-0863">Zinc-finger</keyword>
<dbReference type="PANTHER" id="PTHR33166">
    <property type="entry name" value="GAG_P30 DOMAIN-CONTAINING PROTEIN"/>
    <property type="match status" value="1"/>
</dbReference>
<evidence type="ECO:0000256" key="2">
    <source>
        <dbReference type="ARBA" id="ARBA00010879"/>
    </source>
</evidence>
<dbReference type="CDD" id="cd03715">
    <property type="entry name" value="RT_ZFREV_like"/>
    <property type="match status" value="1"/>
</dbReference>
<dbReference type="InterPro" id="IPR002156">
    <property type="entry name" value="RNaseH_domain"/>
</dbReference>
<dbReference type="Gene3D" id="1.10.340.70">
    <property type="match status" value="1"/>
</dbReference>
<evidence type="ECO:0000259" key="22">
    <source>
        <dbReference type="PROSITE" id="PS50175"/>
    </source>
</evidence>
<dbReference type="InterPro" id="IPR036875">
    <property type="entry name" value="Znf_CCHC_sf"/>
</dbReference>
<dbReference type="InterPro" id="IPR001995">
    <property type="entry name" value="Peptidase_A2_cat"/>
</dbReference>
<dbReference type="Pfam" id="PF00077">
    <property type="entry name" value="RVP"/>
    <property type="match status" value="1"/>
</dbReference>
<gene>
    <name evidence="26" type="primary">LOC132539349</name>
</gene>
<feature type="domain" description="CCHC-type" evidence="21">
    <location>
        <begin position="484"/>
        <end position="499"/>
    </location>
</feature>
<evidence type="ECO:0000313" key="25">
    <source>
        <dbReference type="Proteomes" id="UP001652624"/>
    </source>
</evidence>
<comment type="similarity">
    <text evidence="2">Belongs to the beta type-B retroviral polymerase family. HERV class-II K(HML-2) pol subfamily.</text>
</comment>
<dbReference type="GeneID" id="132539349"/>
<dbReference type="SUPFAM" id="SSF56672">
    <property type="entry name" value="DNA/RNA polymerases"/>
    <property type="match status" value="1"/>
</dbReference>
<sequence length="1481" mass="164587">MAGKEKRLRVRERVRVYGVLASKYKEERAAGFGAQVDAFTLRKFCEREWPAFEVGWPETGSLDLGKCTAVHDVIFGNPGHPDQMPYIEIWMSIANDKPRYLRECQGDSKGKKKVKSRSRVLVIKGTKGDRFPRRPTAPPVLPTKPESPIRLKKRRDENPPPYAGTSGATTPEPGSTSGLPSGVLSPPHTRAGTMFGSESTPVGTFPLREVGELDMSGRPLRTYVPFSTSDLYNWKNQNPPFSVDPEGVATLLESVFYTHQPTWDDCQQLLSTLFTLEERERIKIEGKKQVRDKKGEPPTDQDVVEEVFPQSRPKWDPNTSTGYEALTRYRQTLLRGIRAAGRKPTNLSKVTECKQGADESPTAFLERLYQVYRTWTPIDPKAPENVQAVALQFVAQSAPDIRKKLQKLEGFEGKSLSELLAVAQKVFDNREDPAKATLELNKKMAQVLLAREIGNREERGRYVREKGQMKGKDKPLRGLRKTQCALCKEEGHWRKECPKRKEEEGKRMGKEAPLLPRVKLAVEGKVINFLVDTGATHSVLQQPIGPTGRDKVKIIGATGEARSYPKSIGRVAGPGLKTITHSFLVIPECPEPLLGRDLLHKLQATISFETNEGPIVQAGGRILLTMPVREEYRLYEAPQNVGNPDLLTRWKREIPRVWAETNPPGLAKHVTPIIVQLVSTATPVRVRQYPMSREAQHGIRNHIRRLKEAGILVPCKSAWNTPLLPVRKPGTNDFRPVQDLREVNKRVETIHPTVPNPYTLLSLLSPDRTWYSVLDLKDAFFSLPLAPQSQPIFAFEWTDPEEGESGQLTWTRLPQGFKNSPTLFDEALSKDLLTFRSEHPECSLLQYVDDLLIAALSREDCEMATRDLLEVLGNLGYRVSAKKVQLCTQEVTYLGYQIKEGRRALSEGRVQAILKIPTPTTKRQVREFLGAVGYCRLWIPGFAELAKPLYTATGGGDTPLKWTEMEERAFQALKESLVSAPALGLPDLNKPFQLFVAESAGVAKGVLTQTLGPWKKPVAYLSKRLDPVAAGWPGCLRTVAAAALLVKETTKLTFGQTLEITTAHNLASLLRSPPDRWMTNSRVTHYQVLLLDPPRITFKQTAALNPATLLPNPEEDATHDCGEILEALTSLRADLTDVPLPDAQETLYTDGSSFVEDGVRYAGAAVVTSREVLWAASLPQGTSAQKAELIALIQALKWGAGKKINVYTDSRYAFATVHVHGALYQERGLLTAGGKAIKHAQEILALLAAVWGPERVAVIHCKGHQKDDSEVSRGNRLADQTAREAAQRLVGTTAQLVVATPIPGEVTKGQKPVYSKQEEEMSQRLGGRLNEEGWIVLPDDRILLPQPLGRQVVSQTHQGTHFGGNKLAELISKFYLIIGLHRISQSVIVYGKLPTLVPRVETEKLAEVSRGRLLKSLQALQVVRGKARAAVRDEKPGTRREESRGQVPLFEPGDSVLVKKLHPDHLEARLPGNDTGFIILA</sequence>
<dbReference type="Gene3D" id="1.10.375.10">
    <property type="entry name" value="Human Immunodeficiency Virus Type 1 Capsid Protein"/>
    <property type="match status" value="1"/>
</dbReference>
<dbReference type="Gene3D" id="3.10.10.10">
    <property type="entry name" value="HIV Type 1 Reverse Transcriptase, subunit A, domain 1"/>
    <property type="match status" value="1"/>
</dbReference>
<evidence type="ECO:0000256" key="20">
    <source>
        <dbReference type="SAM" id="MobiDB-lite"/>
    </source>
</evidence>
<keyword evidence="9" id="KW-0378">Hydrolase</keyword>
<dbReference type="PROSITE" id="PS50158">
    <property type="entry name" value="ZF_CCHC"/>
    <property type="match status" value="1"/>
</dbReference>
<evidence type="ECO:0000256" key="10">
    <source>
        <dbReference type="ARBA" id="ARBA00022833"/>
    </source>
</evidence>
<dbReference type="CDD" id="cd06095">
    <property type="entry name" value="RP_RTVL_H_like"/>
    <property type="match status" value="1"/>
</dbReference>
<evidence type="ECO:0000256" key="5">
    <source>
        <dbReference type="ARBA" id="ARBA00022679"/>
    </source>
</evidence>
<keyword evidence="13" id="KW-0694">RNA-binding</keyword>
<keyword evidence="17" id="KW-0472">Membrane</keyword>
<dbReference type="InterPro" id="IPR010999">
    <property type="entry name" value="Retrovr_matrix"/>
</dbReference>
<organism evidence="25 26">
    <name type="scientific">Erinaceus europaeus</name>
    <name type="common">Western European hedgehog</name>
    <dbReference type="NCBI Taxonomy" id="9365"/>
    <lineage>
        <taxon>Eukaryota</taxon>
        <taxon>Metazoa</taxon>
        <taxon>Chordata</taxon>
        <taxon>Craniata</taxon>
        <taxon>Vertebrata</taxon>
        <taxon>Euteleostomi</taxon>
        <taxon>Mammalia</taxon>
        <taxon>Eutheria</taxon>
        <taxon>Laurasiatheria</taxon>
        <taxon>Eulipotyphla</taxon>
        <taxon>Erinaceidae</taxon>
        <taxon>Erinaceinae</taxon>
        <taxon>Erinaceus</taxon>
    </lineage>
</organism>
<evidence type="ECO:0000256" key="1">
    <source>
        <dbReference type="ARBA" id="ARBA00004165"/>
    </source>
</evidence>
<dbReference type="InterPro" id="IPR008919">
    <property type="entry name" value="Retrov_capsid_N"/>
</dbReference>
<dbReference type="InterPro" id="IPR043128">
    <property type="entry name" value="Rev_trsase/Diguanyl_cyclase"/>
</dbReference>
<dbReference type="Gene3D" id="2.40.70.10">
    <property type="entry name" value="Acid Proteases"/>
    <property type="match status" value="1"/>
</dbReference>
<dbReference type="PROSITE" id="PS50175">
    <property type="entry name" value="ASP_PROT_RETROV"/>
    <property type="match status" value="1"/>
</dbReference>
<keyword evidence="3" id="KW-1032">Host cell membrane</keyword>
<name>A0ABM3XL30_ERIEU</name>
<dbReference type="InterPro" id="IPR018061">
    <property type="entry name" value="Retropepsins"/>
</dbReference>
<dbReference type="SUPFAM" id="SSF50630">
    <property type="entry name" value="Acid proteases"/>
    <property type="match status" value="1"/>
</dbReference>
<keyword evidence="6" id="KW-0548">Nucleotidyltransferase</keyword>
<keyword evidence="16" id="KW-0238">DNA-binding</keyword>
<evidence type="ECO:0000256" key="15">
    <source>
        <dbReference type="ARBA" id="ARBA00022918"/>
    </source>
</evidence>
<keyword evidence="11" id="KW-0460">Magnesium</keyword>
<evidence type="ECO:0000256" key="4">
    <source>
        <dbReference type="ARBA" id="ARBA00022670"/>
    </source>
</evidence>
<reference evidence="26" key="1">
    <citation type="submission" date="2025-08" db="UniProtKB">
        <authorList>
            <consortium name="RefSeq"/>
        </authorList>
    </citation>
    <scope>IDENTIFICATION</scope>
</reference>
<keyword evidence="18" id="KW-0233">DNA recombination</keyword>
<dbReference type="Pfam" id="PF02093">
    <property type="entry name" value="Gag_p30"/>
    <property type="match status" value="1"/>
</dbReference>
<proteinExistence type="inferred from homology"/>
<dbReference type="PROSITE" id="PS00141">
    <property type="entry name" value="ASP_PROTEASE"/>
    <property type="match status" value="1"/>
</dbReference>
<evidence type="ECO:0000259" key="24">
    <source>
        <dbReference type="PROSITE" id="PS50879"/>
    </source>
</evidence>
<dbReference type="Pfam" id="PF00078">
    <property type="entry name" value="RVT_1"/>
    <property type="match status" value="1"/>
</dbReference>
<dbReference type="RefSeq" id="XP_060049505.1">
    <property type="nucleotide sequence ID" value="XM_060193522.1"/>
</dbReference>
<keyword evidence="12" id="KW-1043">Host membrane</keyword>
<keyword evidence="5" id="KW-0808">Transferase</keyword>
<dbReference type="InterPro" id="IPR050462">
    <property type="entry name" value="Retroviral_Gag-Pol_poly"/>
</dbReference>
<dbReference type="Pfam" id="PF00075">
    <property type="entry name" value="RNase_H"/>
    <property type="match status" value="1"/>
</dbReference>
<dbReference type="Gene3D" id="3.10.20.370">
    <property type="match status" value="1"/>
</dbReference>
<feature type="domain" description="RNase H type-1" evidence="24">
    <location>
        <begin position="1141"/>
        <end position="1287"/>
    </location>
</feature>
<evidence type="ECO:0000256" key="11">
    <source>
        <dbReference type="ARBA" id="ARBA00022842"/>
    </source>
</evidence>
<dbReference type="InterPro" id="IPR043502">
    <property type="entry name" value="DNA/RNA_pol_sf"/>
</dbReference>
<evidence type="ECO:0000256" key="3">
    <source>
        <dbReference type="ARBA" id="ARBA00022511"/>
    </source>
</evidence>
<dbReference type="InterPro" id="IPR036397">
    <property type="entry name" value="RNaseH_sf"/>
</dbReference>
<dbReference type="InterPro" id="IPR001969">
    <property type="entry name" value="Aspartic_peptidase_AS"/>
</dbReference>
<keyword evidence="15" id="KW-0695">RNA-directed DNA polymerase</keyword>
<comment type="subcellular location">
    <subcellularLocation>
        <location evidence="1">Host cell membrane</location>
    </subcellularLocation>
</comment>
<evidence type="ECO:0000256" key="9">
    <source>
        <dbReference type="ARBA" id="ARBA00022801"/>
    </source>
</evidence>
<dbReference type="CDD" id="cd09273">
    <property type="entry name" value="RNase_HI_RT_Bel"/>
    <property type="match status" value="1"/>
</dbReference>
<dbReference type="Pfam" id="PF17919">
    <property type="entry name" value="RT_RNaseH_2"/>
    <property type="match status" value="1"/>
</dbReference>
<keyword evidence="7" id="KW-0064">Aspartyl protease</keyword>
<dbReference type="Gene3D" id="3.30.420.10">
    <property type="entry name" value="Ribonuclease H-like superfamily/Ribonuclease H"/>
    <property type="match status" value="1"/>
</dbReference>
<dbReference type="Gene3D" id="3.30.70.270">
    <property type="match status" value="2"/>
</dbReference>
<feature type="compositionally biased region" description="Polar residues" evidence="20">
    <location>
        <begin position="166"/>
        <end position="179"/>
    </location>
</feature>
<accession>A0ABM3XL30</accession>
<dbReference type="Proteomes" id="UP001652624">
    <property type="component" value="Chromosome 7"/>
</dbReference>
<dbReference type="SMART" id="SM00343">
    <property type="entry name" value="ZnF_C2HC"/>
    <property type="match status" value="1"/>
</dbReference>
<dbReference type="InterPro" id="IPR000477">
    <property type="entry name" value="RT_dom"/>
</dbReference>
<dbReference type="Gene3D" id="1.10.150.180">
    <property type="entry name" value="Gamma-retroviral matrix domain"/>
    <property type="match status" value="1"/>
</dbReference>
<evidence type="ECO:0000256" key="6">
    <source>
        <dbReference type="ARBA" id="ARBA00022695"/>
    </source>
</evidence>
<evidence type="ECO:0000256" key="18">
    <source>
        <dbReference type="ARBA" id="ARBA00023172"/>
    </source>
</evidence>
<evidence type="ECO:0000256" key="17">
    <source>
        <dbReference type="ARBA" id="ARBA00023136"/>
    </source>
</evidence>
<keyword evidence="4" id="KW-0645">Protease</keyword>
<evidence type="ECO:0000256" key="8">
    <source>
        <dbReference type="ARBA" id="ARBA00022771"/>
    </source>
</evidence>
<dbReference type="Pfam" id="PF01140">
    <property type="entry name" value="Gag_MA"/>
    <property type="match status" value="1"/>
</dbReference>
<feature type="region of interest" description="Disordered" evidence="20">
    <location>
        <begin position="103"/>
        <end position="203"/>
    </location>
</feature>
<evidence type="ECO:0000256" key="7">
    <source>
        <dbReference type="ARBA" id="ARBA00022750"/>
    </source>
</evidence>
<dbReference type="InterPro" id="IPR000840">
    <property type="entry name" value="G_retro_matrix"/>
</dbReference>
<dbReference type="SUPFAM" id="SSF47943">
    <property type="entry name" value="Retrovirus capsid protein, N-terminal core domain"/>
    <property type="match status" value="1"/>
</dbReference>
<dbReference type="PROSITE" id="PS50878">
    <property type="entry name" value="RT_POL"/>
    <property type="match status" value="1"/>
</dbReference>
<evidence type="ECO:0000256" key="12">
    <source>
        <dbReference type="ARBA" id="ARBA00022870"/>
    </source>
</evidence>
<feature type="domain" description="Peptidase A2" evidence="22">
    <location>
        <begin position="527"/>
        <end position="598"/>
    </location>
</feature>
<keyword evidence="25" id="KW-1185">Reference proteome</keyword>
<evidence type="ECO:0000259" key="23">
    <source>
        <dbReference type="PROSITE" id="PS50878"/>
    </source>
</evidence>
<keyword evidence="8 19" id="KW-0479">Metal-binding</keyword>
<dbReference type="InterPro" id="IPR041577">
    <property type="entry name" value="RT_RNaseH_2"/>
</dbReference>
<dbReference type="Gene3D" id="4.10.60.10">
    <property type="entry name" value="Zinc finger, CCHC-type"/>
    <property type="match status" value="1"/>
</dbReference>
<keyword evidence="10" id="KW-0862">Zinc</keyword>
<dbReference type="InterPro" id="IPR003036">
    <property type="entry name" value="Gag_P30"/>
</dbReference>
<dbReference type="InterPro" id="IPR036946">
    <property type="entry name" value="G_retro_matrix_sf"/>
</dbReference>
<feature type="domain" description="Reverse transcriptase" evidence="23">
    <location>
        <begin position="707"/>
        <end position="898"/>
    </location>
</feature>
<dbReference type="InterPro" id="IPR021109">
    <property type="entry name" value="Peptidase_aspartic_dom_sf"/>
</dbReference>
<evidence type="ECO:0000256" key="14">
    <source>
        <dbReference type="ARBA" id="ARBA00022908"/>
    </source>
</evidence>
<evidence type="ECO:0000256" key="19">
    <source>
        <dbReference type="PROSITE-ProRule" id="PRU00047"/>
    </source>
</evidence>
<dbReference type="InterPro" id="IPR001878">
    <property type="entry name" value="Znf_CCHC"/>
</dbReference>
<dbReference type="SUPFAM" id="SSF47836">
    <property type="entry name" value="Retroviral matrix proteins"/>
    <property type="match status" value="1"/>
</dbReference>
<evidence type="ECO:0000256" key="13">
    <source>
        <dbReference type="ARBA" id="ARBA00022884"/>
    </source>
</evidence>
<protein>
    <submittedName>
        <fullName evidence="26">Uncharacterized protein LOC132539349</fullName>
    </submittedName>
</protein>
<dbReference type="SUPFAM" id="SSF57756">
    <property type="entry name" value="Retrovirus zinc finger-like domains"/>
    <property type="match status" value="1"/>
</dbReference>
<dbReference type="SUPFAM" id="SSF53098">
    <property type="entry name" value="Ribonuclease H-like"/>
    <property type="match status" value="1"/>
</dbReference>
<evidence type="ECO:0000256" key="16">
    <source>
        <dbReference type="ARBA" id="ARBA00023125"/>
    </source>
</evidence>
<dbReference type="PROSITE" id="PS50879">
    <property type="entry name" value="RNASE_H_1"/>
    <property type="match status" value="1"/>
</dbReference>
<dbReference type="InterPro" id="IPR012337">
    <property type="entry name" value="RNaseH-like_sf"/>
</dbReference>
<evidence type="ECO:0000313" key="26">
    <source>
        <dbReference type="RefSeq" id="XP_060049505.1"/>
    </source>
</evidence>
<evidence type="ECO:0000259" key="21">
    <source>
        <dbReference type="PROSITE" id="PS50158"/>
    </source>
</evidence>